<dbReference type="Gene3D" id="3.40.50.1820">
    <property type="entry name" value="alpha/beta hydrolase"/>
    <property type="match status" value="1"/>
</dbReference>
<name>A0AAD4QYL6_9BILA</name>
<dbReference type="EMBL" id="JAKKPZ010000071">
    <property type="protein sequence ID" value="KAI1704173.1"/>
    <property type="molecule type" value="Genomic_DNA"/>
</dbReference>
<proteinExistence type="predicted"/>
<evidence type="ECO:0000313" key="1">
    <source>
        <dbReference type="EMBL" id="KAI1704173.1"/>
    </source>
</evidence>
<dbReference type="Pfam" id="PF09752">
    <property type="entry name" value="ABHD18"/>
    <property type="match status" value="1"/>
</dbReference>
<dbReference type="PANTHER" id="PTHR13617:SF14">
    <property type="entry name" value="PROTEIN ABHD18"/>
    <property type="match status" value="1"/>
</dbReference>
<dbReference type="SUPFAM" id="SSF53474">
    <property type="entry name" value="alpha/beta-Hydrolases"/>
    <property type="match status" value="1"/>
</dbReference>
<evidence type="ECO:0000313" key="2">
    <source>
        <dbReference type="Proteomes" id="UP001201812"/>
    </source>
</evidence>
<dbReference type="Proteomes" id="UP001201812">
    <property type="component" value="Unassembled WGS sequence"/>
</dbReference>
<organism evidence="1 2">
    <name type="scientific">Ditylenchus destructor</name>
    <dbReference type="NCBI Taxonomy" id="166010"/>
    <lineage>
        <taxon>Eukaryota</taxon>
        <taxon>Metazoa</taxon>
        <taxon>Ecdysozoa</taxon>
        <taxon>Nematoda</taxon>
        <taxon>Chromadorea</taxon>
        <taxon>Rhabditida</taxon>
        <taxon>Tylenchina</taxon>
        <taxon>Tylenchomorpha</taxon>
        <taxon>Sphaerularioidea</taxon>
        <taxon>Anguinidae</taxon>
        <taxon>Anguininae</taxon>
        <taxon>Ditylenchus</taxon>
    </lineage>
</organism>
<dbReference type="PANTHER" id="PTHR13617">
    <property type="entry name" value="PROTEIN ABHD18"/>
    <property type="match status" value="1"/>
</dbReference>
<gene>
    <name evidence="1" type="ORF">DdX_14413</name>
</gene>
<dbReference type="InterPro" id="IPR019149">
    <property type="entry name" value="ABHD18"/>
</dbReference>
<dbReference type="InterPro" id="IPR029058">
    <property type="entry name" value="AB_hydrolase_fold"/>
</dbReference>
<comment type="caution">
    <text evidence="1">The sequence shown here is derived from an EMBL/GenBank/DDBJ whole genome shotgun (WGS) entry which is preliminary data.</text>
</comment>
<protein>
    <submittedName>
        <fullName evidence="1">Abhydrolase domain containing 18 domain-containing protein</fullName>
    </submittedName>
</protein>
<accession>A0AAD4QYL6</accession>
<keyword evidence="2" id="KW-1185">Reference proteome</keyword>
<sequence length="211" mass="23625">MGGSLIAECCFLLRWAEEMGYDLLGLTGVSMGGHMASLAATNMDRPVVLVPCLSGVSAAPIYTMGALSYAIVWDALKKELDTAQFRQAIQEIPGCDWLERMEEDKTLSEMFEAKERRLMWILMDYFTSLAEYPPPNDPRLAKAVIAETDAYVLSTETIPEFKTIWPGSTQQIIPNMGHVQGFLEWGVFRKAILEQFKLAESYGPSLEGHKY</sequence>
<reference evidence="1" key="1">
    <citation type="submission" date="2022-01" db="EMBL/GenBank/DDBJ databases">
        <title>Genome Sequence Resource for Two Populations of Ditylenchus destructor, the Migratory Endoparasitic Phytonematode.</title>
        <authorList>
            <person name="Zhang H."/>
            <person name="Lin R."/>
            <person name="Xie B."/>
        </authorList>
    </citation>
    <scope>NUCLEOTIDE SEQUENCE</scope>
    <source>
        <strain evidence="1">BazhouSP</strain>
    </source>
</reference>
<dbReference type="AlphaFoldDB" id="A0AAD4QYL6"/>